<dbReference type="Proteomes" id="UP001060085">
    <property type="component" value="Linkage Group LG01"/>
</dbReference>
<dbReference type="EMBL" id="CM044701">
    <property type="protein sequence ID" value="KAI5682518.1"/>
    <property type="molecule type" value="Genomic_DNA"/>
</dbReference>
<accession>A0ACC0CCI7</accession>
<comment type="caution">
    <text evidence="1">The sequence shown here is derived from an EMBL/GenBank/DDBJ whole genome shotgun (WGS) entry which is preliminary data.</text>
</comment>
<evidence type="ECO:0000313" key="2">
    <source>
        <dbReference type="Proteomes" id="UP001060085"/>
    </source>
</evidence>
<protein>
    <submittedName>
        <fullName evidence="1">Uncharacterized protein</fullName>
    </submittedName>
</protein>
<evidence type="ECO:0000313" key="1">
    <source>
        <dbReference type="EMBL" id="KAI5682518.1"/>
    </source>
</evidence>
<gene>
    <name evidence="1" type="ORF">M9H77_03746</name>
</gene>
<sequence length="130" mass="14207">MENEGSLHYKMYKTIRISLEHPCTWTSMLGTTDFEELREILFLASYISNVSIIGDACAIASGGGLVLVVPSISKCVSSHDPLKSELVISEDICVPSYLDSELAHDVFVVDFKVVGLGLECASFDIIFEGK</sequence>
<reference evidence="2" key="1">
    <citation type="journal article" date="2023" name="Nat. Plants">
        <title>Single-cell RNA sequencing provides a high-resolution roadmap for understanding the multicellular compartmentation of specialized metabolism.</title>
        <authorList>
            <person name="Sun S."/>
            <person name="Shen X."/>
            <person name="Li Y."/>
            <person name="Li Y."/>
            <person name="Wang S."/>
            <person name="Li R."/>
            <person name="Zhang H."/>
            <person name="Shen G."/>
            <person name="Guo B."/>
            <person name="Wei J."/>
            <person name="Xu J."/>
            <person name="St-Pierre B."/>
            <person name="Chen S."/>
            <person name="Sun C."/>
        </authorList>
    </citation>
    <scope>NUCLEOTIDE SEQUENCE [LARGE SCALE GENOMIC DNA]</scope>
</reference>
<keyword evidence="2" id="KW-1185">Reference proteome</keyword>
<proteinExistence type="predicted"/>
<organism evidence="1 2">
    <name type="scientific">Catharanthus roseus</name>
    <name type="common">Madagascar periwinkle</name>
    <name type="synonym">Vinca rosea</name>
    <dbReference type="NCBI Taxonomy" id="4058"/>
    <lineage>
        <taxon>Eukaryota</taxon>
        <taxon>Viridiplantae</taxon>
        <taxon>Streptophyta</taxon>
        <taxon>Embryophyta</taxon>
        <taxon>Tracheophyta</taxon>
        <taxon>Spermatophyta</taxon>
        <taxon>Magnoliopsida</taxon>
        <taxon>eudicotyledons</taxon>
        <taxon>Gunneridae</taxon>
        <taxon>Pentapetalae</taxon>
        <taxon>asterids</taxon>
        <taxon>lamiids</taxon>
        <taxon>Gentianales</taxon>
        <taxon>Apocynaceae</taxon>
        <taxon>Rauvolfioideae</taxon>
        <taxon>Vinceae</taxon>
        <taxon>Catharanthinae</taxon>
        <taxon>Catharanthus</taxon>
    </lineage>
</organism>
<name>A0ACC0CCI7_CATRO</name>